<dbReference type="InterPro" id="IPR015661">
    <property type="entry name" value="Bub1/Mad3"/>
</dbReference>
<dbReference type="SMART" id="SM00777">
    <property type="entry name" value="Mad3_BUB1_I"/>
    <property type="match status" value="1"/>
</dbReference>
<dbReference type="GO" id="GO:0005634">
    <property type="term" value="C:nucleus"/>
    <property type="evidence" value="ECO:0007669"/>
    <property type="project" value="TreeGrafter"/>
</dbReference>
<protein>
    <recommendedName>
        <fullName evidence="2">BUB1 N-terminal domain-containing protein</fullName>
    </recommendedName>
</protein>
<dbReference type="Proteomes" id="UP000242146">
    <property type="component" value="Unassembled WGS sequence"/>
</dbReference>
<feature type="compositionally biased region" description="Basic and acidic residues" evidence="1">
    <location>
        <begin position="25"/>
        <end position="45"/>
    </location>
</feature>
<dbReference type="PANTHER" id="PTHR14030">
    <property type="entry name" value="MITOTIC CHECKPOINT SERINE/THREONINE-PROTEIN KINASE BUB1"/>
    <property type="match status" value="1"/>
</dbReference>
<evidence type="ECO:0000313" key="3">
    <source>
        <dbReference type="EMBL" id="ORX61612.1"/>
    </source>
</evidence>
<evidence type="ECO:0000256" key="1">
    <source>
        <dbReference type="SAM" id="MobiDB-lite"/>
    </source>
</evidence>
<feature type="domain" description="BUB1 N-terminal" evidence="2">
    <location>
        <begin position="66"/>
        <end position="226"/>
    </location>
</feature>
<organism evidence="3 4">
    <name type="scientific">Hesseltinella vesiculosa</name>
    <dbReference type="NCBI Taxonomy" id="101127"/>
    <lineage>
        <taxon>Eukaryota</taxon>
        <taxon>Fungi</taxon>
        <taxon>Fungi incertae sedis</taxon>
        <taxon>Mucoromycota</taxon>
        <taxon>Mucoromycotina</taxon>
        <taxon>Mucoromycetes</taxon>
        <taxon>Mucorales</taxon>
        <taxon>Cunninghamellaceae</taxon>
        <taxon>Hesseltinella</taxon>
    </lineage>
</organism>
<proteinExistence type="predicted"/>
<dbReference type="OrthoDB" id="248495at2759"/>
<dbReference type="GO" id="GO:0032991">
    <property type="term" value="C:protein-containing complex"/>
    <property type="evidence" value="ECO:0007669"/>
    <property type="project" value="UniProtKB-ARBA"/>
</dbReference>
<evidence type="ECO:0000259" key="2">
    <source>
        <dbReference type="PROSITE" id="PS51489"/>
    </source>
</evidence>
<feature type="non-terminal residue" evidence="3">
    <location>
        <position position="382"/>
    </location>
</feature>
<dbReference type="InterPro" id="IPR013212">
    <property type="entry name" value="Mad3/Bub1_I"/>
</dbReference>
<dbReference type="PROSITE" id="PS51489">
    <property type="entry name" value="BUB1_N"/>
    <property type="match status" value="1"/>
</dbReference>
<feature type="region of interest" description="Disordered" evidence="1">
    <location>
        <begin position="1"/>
        <end position="54"/>
    </location>
</feature>
<dbReference type="FunFam" id="1.25.40.430:FF:000003">
    <property type="entry name" value="Checkpoint serine/threonine-protein kinase BUB1"/>
    <property type="match status" value="1"/>
</dbReference>
<feature type="compositionally biased region" description="Low complexity" evidence="1">
    <location>
        <begin position="261"/>
        <end position="282"/>
    </location>
</feature>
<comment type="caution">
    <text evidence="3">The sequence shown here is derived from an EMBL/GenBank/DDBJ whole genome shotgun (WGS) entry which is preliminary data.</text>
</comment>
<accession>A0A1X2GUB1</accession>
<dbReference type="Gene3D" id="1.25.40.430">
    <property type="match status" value="1"/>
</dbReference>
<dbReference type="GO" id="GO:0007094">
    <property type="term" value="P:mitotic spindle assembly checkpoint signaling"/>
    <property type="evidence" value="ECO:0007669"/>
    <property type="project" value="InterPro"/>
</dbReference>
<dbReference type="PANTHER" id="PTHR14030:SF4">
    <property type="entry name" value="BUB1 KINASE, ISOFORM A-RELATED"/>
    <property type="match status" value="1"/>
</dbReference>
<name>A0A1X2GUB1_9FUNG</name>
<evidence type="ECO:0000313" key="4">
    <source>
        <dbReference type="Proteomes" id="UP000242146"/>
    </source>
</evidence>
<dbReference type="Pfam" id="PF08311">
    <property type="entry name" value="Mad3_BUB1_I"/>
    <property type="match status" value="1"/>
</dbReference>
<dbReference type="STRING" id="101127.A0A1X2GUB1"/>
<dbReference type="GO" id="GO:0051754">
    <property type="term" value="P:meiotic sister chromatid cohesion, centromeric"/>
    <property type="evidence" value="ECO:0007669"/>
    <property type="project" value="TreeGrafter"/>
</dbReference>
<dbReference type="EMBL" id="MCGT01000003">
    <property type="protein sequence ID" value="ORX61612.1"/>
    <property type="molecule type" value="Genomic_DNA"/>
</dbReference>
<keyword evidence="4" id="KW-1185">Reference proteome</keyword>
<feature type="region of interest" description="Disordered" evidence="1">
    <location>
        <begin position="250"/>
        <end position="288"/>
    </location>
</feature>
<dbReference type="AlphaFoldDB" id="A0A1X2GUB1"/>
<reference evidence="3 4" key="1">
    <citation type="submission" date="2016-07" db="EMBL/GenBank/DDBJ databases">
        <title>Pervasive Adenine N6-methylation of Active Genes in Fungi.</title>
        <authorList>
            <consortium name="DOE Joint Genome Institute"/>
            <person name="Mondo S.J."/>
            <person name="Dannebaum R.O."/>
            <person name="Kuo R.C."/>
            <person name="Labutti K."/>
            <person name="Haridas S."/>
            <person name="Kuo A."/>
            <person name="Salamov A."/>
            <person name="Ahrendt S.R."/>
            <person name="Lipzen A."/>
            <person name="Sullivan W."/>
            <person name="Andreopoulos W.B."/>
            <person name="Clum A."/>
            <person name="Lindquist E."/>
            <person name="Daum C."/>
            <person name="Ramamoorthy G.K."/>
            <person name="Gryganskyi A."/>
            <person name="Culley D."/>
            <person name="Magnuson J.K."/>
            <person name="James T.Y."/>
            <person name="O'Malley M.A."/>
            <person name="Stajich J.E."/>
            <person name="Spatafora J.W."/>
            <person name="Visel A."/>
            <person name="Grigoriev I.V."/>
        </authorList>
    </citation>
    <scope>NUCLEOTIDE SEQUENCE [LARGE SCALE GENOMIC DNA]</scope>
    <source>
        <strain evidence="3 4">NRRL 3301</strain>
    </source>
</reference>
<dbReference type="GO" id="GO:0004672">
    <property type="term" value="F:protein kinase activity"/>
    <property type="evidence" value="ECO:0007669"/>
    <property type="project" value="TreeGrafter"/>
</dbReference>
<sequence>MSSTHLEDEDEQKRLLDSIPQLASFEDHKENITPRREGRSARQLEKMYQQSDPDRRQMIRQGREAFQRELDMLDELDDPLDVYVRYLHWTMDTFPQGNNQESKLADLFEKAAQRFKDDPRYRSDPRYLNCWIQYMSWTDDPKDVFVYLLRKEIGTTLALFYERYSAMFEDRQRYTEAKDALKLGIERQAQPLARLQRGLVQLEERIAYTQPASATSSSASSTHRSALGYKLDTLHPRSMHMNVFHNIRHSMPSLGPSPHRSLGSMLSLPSPSRAGLASSSSSRPHDDNSFKVLVEKDEPRVPFENVLPSLLSSHDPIVAPPPRHRQRQENAISVEPFEGATLPQRSRDHASMPTDSFAVFTDGHDVCFADVWMSIYLLIDLF</sequence>
<gene>
    <name evidence="3" type="ORF">DM01DRAFT_1126082</name>
</gene>